<dbReference type="PANTHER" id="PTHR37313">
    <property type="entry name" value="UPF0749 PROTEIN RV1825"/>
    <property type="match status" value="1"/>
</dbReference>
<dbReference type="EMBL" id="BMJH01000001">
    <property type="protein sequence ID" value="GGC52338.1"/>
    <property type="molecule type" value="Genomic_DNA"/>
</dbReference>
<evidence type="ECO:0000313" key="4">
    <source>
        <dbReference type="Proteomes" id="UP000641514"/>
    </source>
</evidence>
<name>A0A916U149_9ACTN</name>
<dbReference type="InterPro" id="IPR010273">
    <property type="entry name" value="DUF881"/>
</dbReference>
<organism evidence="3 4">
    <name type="scientific">Hoyosella rhizosphaerae</name>
    <dbReference type="NCBI Taxonomy" id="1755582"/>
    <lineage>
        <taxon>Bacteria</taxon>
        <taxon>Bacillati</taxon>
        <taxon>Actinomycetota</taxon>
        <taxon>Actinomycetes</taxon>
        <taxon>Mycobacteriales</taxon>
        <taxon>Hoyosellaceae</taxon>
        <taxon>Hoyosella</taxon>
    </lineage>
</organism>
<gene>
    <name evidence="3" type="ORF">GCM10011410_00820</name>
</gene>
<dbReference type="Proteomes" id="UP000641514">
    <property type="component" value="Unassembled WGS sequence"/>
</dbReference>
<sequence length="252" mass="26856">MTDHLDPGYAKAAAKESATKRGARSAQVWFAVGALLIGVSLGSARGWAELRADDTDSVRSALRTEVRAAQTRTAQLADERDELVEEISNARNMVLDLDGPDGAILEQVRRTQFAAASVPVRGPGIEVVLSEPAGERNTILDRDLQIVINSLWAAGAEAVSVGGVRIGPHVAIRQAGSAILVDNRVVPQPYVVSAIGEPRQVQASFLTSGAYMRMSGISQLYGVGFVVRDAADISMPAASVREVRIAQEQEDR</sequence>
<reference evidence="3" key="1">
    <citation type="journal article" date="2014" name="Int. J. Syst. Evol. Microbiol.">
        <title>Complete genome sequence of Corynebacterium casei LMG S-19264T (=DSM 44701T), isolated from a smear-ripened cheese.</title>
        <authorList>
            <consortium name="US DOE Joint Genome Institute (JGI-PGF)"/>
            <person name="Walter F."/>
            <person name="Albersmeier A."/>
            <person name="Kalinowski J."/>
            <person name="Ruckert C."/>
        </authorList>
    </citation>
    <scope>NUCLEOTIDE SEQUENCE</scope>
    <source>
        <strain evidence="3">CGMCC 1.15478</strain>
    </source>
</reference>
<dbReference type="Pfam" id="PF05949">
    <property type="entry name" value="DUF881"/>
    <property type="match status" value="1"/>
</dbReference>
<keyword evidence="4" id="KW-1185">Reference proteome</keyword>
<dbReference type="RefSeq" id="WP_188669661.1">
    <property type="nucleotide sequence ID" value="NZ_BMJH01000001.1"/>
</dbReference>
<accession>A0A916U149</accession>
<dbReference type="Gene3D" id="3.30.70.1880">
    <property type="entry name" value="Protein of unknown function DUF881"/>
    <property type="match status" value="1"/>
</dbReference>
<comment type="caution">
    <text evidence="3">The sequence shown here is derived from an EMBL/GenBank/DDBJ whole genome shotgun (WGS) entry which is preliminary data.</text>
</comment>
<dbReference type="GO" id="GO:0005886">
    <property type="term" value="C:plasma membrane"/>
    <property type="evidence" value="ECO:0007669"/>
    <property type="project" value="TreeGrafter"/>
</dbReference>
<feature type="coiled-coil region" evidence="2">
    <location>
        <begin position="66"/>
        <end position="93"/>
    </location>
</feature>
<reference evidence="3" key="2">
    <citation type="submission" date="2020-09" db="EMBL/GenBank/DDBJ databases">
        <authorList>
            <person name="Sun Q."/>
            <person name="Zhou Y."/>
        </authorList>
    </citation>
    <scope>NUCLEOTIDE SEQUENCE</scope>
    <source>
        <strain evidence="3">CGMCC 1.15478</strain>
    </source>
</reference>
<evidence type="ECO:0008006" key="5">
    <source>
        <dbReference type="Google" id="ProtNLM"/>
    </source>
</evidence>
<protein>
    <recommendedName>
        <fullName evidence="5">DUF881 domain-containing protein</fullName>
    </recommendedName>
</protein>
<evidence type="ECO:0000256" key="1">
    <source>
        <dbReference type="ARBA" id="ARBA00009108"/>
    </source>
</evidence>
<evidence type="ECO:0000313" key="3">
    <source>
        <dbReference type="EMBL" id="GGC52338.1"/>
    </source>
</evidence>
<comment type="similarity">
    <text evidence="1">Belongs to the UPF0749 family.</text>
</comment>
<keyword evidence="2" id="KW-0175">Coiled coil</keyword>
<dbReference type="PANTHER" id="PTHR37313:SF1">
    <property type="entry name" value="UPF0749 PROTEIN RV1823"/>
    <property type="match status" value="1"/>
</dbReference>
<proteinExistence type="inferred from homology"/>
<dbReference type="AlphaFoldDB" id="A0A916U149"/>
<evidence type="ECO:0000256" key="2">
    <source>
        <dbReference type="SAM" id="Coils"/>
    </source>
</evidence>